<evidence type="ECO:0000256" key="2">
    <source>
        <dbReference type="SAM" id="SignalP"/>
    </source>
</evidence>
<feature type="domain" description="Outer membrane protein beta-barrel" evidence="3">
    <location>
        <begin position="6"/>
        <end position="172"/>
    </location>
</feature>
<evidence type="ECO:0000313" key="5">
    <source>
        <dbReference type="Proteomes" id="UP000295807"/>
    </source>
</evidence>
<gene>
    <name evidence="4" type="ORF">EDD80_101333</name>
</gene>
<dbReference type="RefSeq" id="WP_132127591.1">
    <property type="nucleotide sequence ID" value="NZ_CP042432.1"/>
</dbReference>
<dbReference type="AlphaFoldDB" id="A0A4R3KXZ0"/>
<keyword evidence="5" id="KW-1185">Reference proteome</keyword>
<evidence type="ECO:0000256" key="1">
    <source>
        <dbReference type="ARBA" id="ARBA00022729"/>
    </source>
</evidence>
<name>A0A4R3KXZ0_9SPHI</name>
<reference evidence="4 5" key="1">
    <citation type="submission" date="2019-03" db="EMBL/GenBank/DDBJ databases">
        <title>Genomic Encyclopedia of Type Strains, Phase IV (KMG-IV): sequencing the most valuable type-strain genomes for metagenomic binning, comparative biology and taxonomic classification.</title>
        <authorList>
            <person name="Goeker M."/>
        </authorList>
    </citation>
    <scope>NUCLEOTIDE SEQUENCE [LARGE SCALE GENOMIC DNA]</scope>
    <source>
        <strain evidence="4 5">DSM 21100</strain>
    </source>
</reference>
<evidence type="ECO:0000313" key="4">
    <source>
        <dbReference type="EMBL" id="TCS90134.1"/>
    </source>
</evidence>
<dbReference type="EMBL" id="SMAD01000001">
    <property type="protein sequence ID" value="TCS90134.1"/>
    <property type="molecule type" value="Genomic_DNA"/>
</dbReference>
<feature type="signal peptide" evidence="2">
    <location>
        <begin position="1"/>
        <end position="19"/>
    </location>
</feature>
<dbReference type="Pfam" id="PF13505">
    <property type="entry name" value="OMP_b-brl"/>
    <property type="match status" value="1"/>
</dbReference>
<dbReference type="InterPro" id="IPR027385">
    <property type="entry name" value="Beta-barrel_OMP"/>
</dbReference>
<dbReference type="OrthoDB" id="945117at2"/>
<sequence>MKKLFALTALLAAVTFAHAQTEEGNLLVGGNISNFRLDFQDESTTFQMTLTPKIAYFVRDNMALGGYGELGIIASEGNDAIVNYGIGALGRYYISDADVVIVRDSRFFLEANAGFHGNNGAANTNGIGIGFGPGWTYFITENIGLEALLKYNLTVGLGNSTTNNNLNLGVGFQIYLPTRRLAERME</sequence>
<accession>A0A4R3KXZ0</accession>
<evidence type="ECO:0000259" key="3">
    <source>
        <dbReference type="Pfam" id="PF13505"/>
    </source>
</evidence>
<feature type="chain" id="PRO_5020793360" evidence="2">
    <location>
        <begin position="20"/>
        <end position="186"/>
    </location>
</feature>
<organism evidence="4 5">
    <name type="scientific">Anseongella ginsenosidimutans</name>
    <dbReference type="NCBI Taxonomy" id="496056"/>
    <lineage>
        <taxon>Bacteria</taxon>
        <taxon>Pseudomonadati</taxon>
        <taxon>Bacteroidota</taxon>
        <taxon>Sphingobacteriia</taxon>
        <taxon>Sphingobacteriales</taxon>
        <taxon>Sphingobacteriaceae</taxon>
        <taxon>Anseongella</taxon>
    </lineage>
</organism>
<keyword evidence="1 2" id="KW-0732">Signal</keyword>
<protein>
    <submittedName>
        <fullName evidence="4">Outer membrane protein with beta-barrel domain</fullName>
    </submittedName>
</protein>
<dbReference type="Proteomes" id="UP000295807">
    <property type="component" value="Unassembled WGS sequence"/>
</dbReference>
<proteinExistence type="predicted"/>
<comment type="caution">
    <text evidence="4">The sequence shown here is derived from an EMBL/GenBank/DDBJ whole genome shotgun (WGS) entry which is preliminary data.</text>
</comment>